<organism evidence="5 6">
    <name type="scientific">Ligaoa zhengdingensis</name>
    <dbReference type="NCBI Taxonomy" id="2763658"/>
    <lineage>
        <taxon>Bacteria</taxon>
        <taxon>Bacillati</taxon>
        <taxon>Bacillota</taxon>
        <taxon>Clostridia</taxon>
        <taxon>Eubacteriales</taxon>
        <taxon>Oscillospiraceae</taxon>
        <taxon>Ligaoa</taxon>
    </lineage>
</organism>
<keyword evidence="3" id="KW-0238">DNA-binding</keyword>
<comment type="similarity">
    <text evidence="1">Belongs to the type-I restriction system S methylase family.</text>
</comment>
<keyword evidence="5" id="KW-0378">Hydrolase</keyword>
<evidence type="ECO:0000256" key="3">
    <source>
        <dbReference type="ARBA" id="ARBA00023125"/>
    </source>
</evidence>
<sequence>MPVGEVCSSISDTYREKKNMVTLINTSDVLEGRLLNHERVPNSNLKGQFKKTFQRDDILYSEIRPQNRRFAYVDFSPIDYIASTKLMVIRAKKDVVSPKYLYYFLKNSSTVAELQLLAETRSGTFPQITFSEVANLTIPVPSLAVQEVIVQTMQCLEDKITCNEQINDNLQQQAAALFSSLYDRSNTEVRFTDLIQILGGGTPKTGENTYWNGNIAFFTPKDVGIPYTLITEKTISKEGLSHCNSRLYPVNTVFVTARGTVGKVGMSGVPMAMNQSCYALVGKETHQLLVYFYTLKAVDRLKHKASGAVFDAITTRDFESEQIMKLSDDDATAFLRVAEPMFQEVLNNNIENLRLSTLRDSLLPKLMSGEIDVSAVQL</sequence>
<evidence type="ECO:0000313" key="5">
    <source>
        <dbReference type="EMBL" id="MBC8547767.1"/>
    </source>
</evidence>
<feature type="domain" description="Type I restriction modification DNA specificity" evidence="4">
    <location>
        <begin position="188"/>
        <end position="324"/>
    </location>
</feature>
<dbReference type="SUPFAM" id="SSF116734">
    <property type="entry name" value="DNA methylase specificity domain"/>
    <property type="match status" value="2"/>
</dbReference>
<gene>
    <name evidence="5" type="ORF">H8711_12670</name>
</gene>
<keyword evidence="5" id="KW-0255">Endonuclease</keyword>
<proteinExistence type="inferred from homology"/>
<evidence type="ECO:0000256" key="1">
    <source>
        <dbReference type="ARBA" id="ARBA00010923"/>
    </source>
</evidence>
<dbReference type="InterPro" id="IPR044946">
    <property type="entry name" value="Restrct_endonuc_typeI_TRD_sf"/>
</dbReference>
<feature type="domain" description="Type I restriction modification DNA specificity" evidence="4">
    <location>
        <begin position="42"/>
        <end position="171"/>
    </location>
</feature>
<dbReference type="AlphaFoldDB" id="A0A926E1R1"/>
<keyword evidence="2" id="KW-0680">Restriction system</keyword>
<dbReference type="Gene3D" id="3.90.220.20">
    <property type="entry name" value="DNA methylase specificity domains"/>
    <property type="match status" value="2"/>
</dbReference>
<keyword evidence="6" id="KW-1185">Reference proteome</keyword>
<dbReference type="InterPro" id="IPR052021">
    <property type="entry name" value="Type-I_RS_S_subunit"/>
</dbReference>
<keyword evidence="5" id="KW-0540">Nuclease</keyword>
<protein>
    <submittedName>
        <fullName evidence="5">Restriction endonuclease subunit S</fullName>
    </submittedName>
</protein>
<dbReference type="PANTHER" id="PTHR30408:SF13">
    <property type="entry name" value="TYPE I RESTRICTION ENZYME HINDI SPECIFICITY SUBUNIT"/>
    <property type="match status" value="1"/>
</dbReference>
<dbReference type="Pfam" id="PF01420">
    <property type="entry name" value="Methylase_S"/>
    <property type="match status" value="2"/>
</dbReference>
<dbReference type="GO" id="GO:0003677">
    <property type="term" value="F:DNA binding"/>
    <property type="evidence" value="ECO:0007669"/>
    <property type="project" value="UniProtKB-KW"/>
</dbReference>
<dbReference type="InterPro" id="IPR000055">
    <property type="entry name" value="Restrct_endonuc_typeI_TRD"/>
</dbReference>
<dbReference type="EMBL" id="JACRST010000037">
    <property type="protein sequence ID" value="MBC8547767.1"/>
    <property type="molecule type" value="Genomic_DNA"/>
</dbReference>
<evidence type="ECO:0000256" key="2">
    <source>
        <dbReference type="ARBA" id="ARBA00022747"/>
    </source>
</evidence>
<name>A0A926E1R1_9FIRM</name>
<comment type="caution">
    <text evidence="5">The sequence shown here is derived from an EMBL/GenBank/DDBJ whole genome shotgun (WGS) entry which is preliminary data.</text>
</comment>
<dbReference type="Proteomes" id="UP000653127">
    <property type="component" value="Unassembled WGS sequence"/>
</dbReference>
<accession>A0A926E1R1</accession>
<dbReference type="GO" id="GO:0009307">
    <property type="term" value="P:DNA restriction-modification system"/>
    <property type="evidence" value="ECO:0007669"/>
    <property type="project" value="UniProtKB-KW"/>
</dbReference>
<reference evidence="5" key="1">
    <citation type="submission" date="2020-08" db="EMBL/GenBank/DDBJ databases">
        <title>Genome public.</title>
        <authorList>
            <person name="Liu C."/>
            <person name="Sun Q."/>
        </authorList>
    </citation>
    <scope>NUCLEOTIDE SEQUENCE</scope>
    <source>
        <strain evidence="5">NSJ-31</strain>
    </source>
</reference>
<dbReference type="PANTHER" id="PTHR30408">
    <property type="entry name" value="TYPE-1 RESTRICTION ENZYME ECOKI SPECIFICITY PROTEIN"/>
    <property type="match status" value="1"/>
</dbReference>
<evidence type="ECO:0000313" key="6">
    <source>
        <dbReference type="Proteomes" id="UP000653127"/>
    </source>
</evidence>
<dbReference type="CDD" id="cd17243">
    <property type="entry name" value="RMtype1_S_AchA6I-TRD2-CR2_like"/>
    <property type="match status" value="1"/>
</dbReference>
<dbReference type="GO" id="GO:0004519">
    <property type="term" value="F:endonuclease activity"/>
    <property type="evidence" value="ECO:0007669"/>
    <property type="project" value="UniProtKB-KW"/>
</dbReference>
<evidence type="ECO:0000259" key="4">
    <source>
        <dbReference type="Pfam" id="PF01420"/>
    </source>
</evidence>